<dbReference type="SUPFAM" id="SSF51430">
    <property type="entry name" value="NAD(P)-linked oxidoreductase"/>
    <property type="match status" value="1"/>
</dbReference>
<feature type="domain" description="NADP-dependent oxidoreductase" evidence="4">
    <location>
        <begin position="23"/>
        <end position="256"/>
    </location>
</feature>
<dbReference type="PANTHER" id="PTHR43827">
    <property type="entry name" value="2,5-DIKETO-D-GLUCONIC ACID REDUCTASE"/>
    <property type="match status" value="1"/>
</dbReference>
<dbReference type="PIRSF" id="PIRSF000097">
    <property type="entry name" value="AKR"/>
    <property type="match status" value="1"/>
</dbReference>
<gene>
    <name evidence="5" type="ORF">ACFPBZ_16290</name>
</gene>
<dbReference type="InterPro" id="IPR018170">
    <property type="entry name" value="Aldo/ket_reductase_CS"/>
</dbReference>
<reference evidence="6" key="1">
    <citation type="journal article" date="2019" name="Int. J. Syst. Evol. Microbiol.">
        <title>The Global Catalogue of Microorganisms (GCM) 10K type strain sequencing project: providing services to taxonomists for standard genome sequencing and annotation.</title>
        <authorList>
            <consortium name="The Broad Institute Genomics Platform"/>
            <consortium name="The Broad Institute Genome Sequencing Center for Infectious Disease"/>
            <person name="Wu L."/>
            <person name="Ma J."/>
        </authorList>
    </citation>
    <scope>NUCLEOTIDE SEQUENCE [LARGE SCALE GENOMIC DNA]</scope>
    <source>
        <strain evidence="6">CGMCC 4.7093</strain>
    </source>
</reference>
<sequence length="260" mass="28968">MADLRVTLNDGSPIPQLGFGVYHVPPPDTARVVRTALGLGYRHVDTAQGYGNEAQVGEGLRASGVPREDVWITTKLDDGRHGYDEARAALAESLDRLGTDYVDLFLIHRPKGADVETWRAMCALRDEGRVRSIGLSNFSRRGVRELVDATGVVPAVHQIRVNPRTPHRAMQRFHRRRGIVTESWGPLREGRLVAHPTARRVAERVGATPAQVILRWHLQRGLVVFPKSSDPGRLAENLGALDVELSRRDLAAIDRMRRRP</sequence>
<evidence type="ECO:0000313" key="5">
    <source>
        <dbReference type="EMBL" id="MFC5063779.1"/>
    </source>
</evidence>
<protein>
    <submittedName>
        <fullName evidence="5">Aldo/keto reductase</fullName>
    </submittedName>
</protein>
<comment type="caution">
    <text evidence="5">The sequence shown here is derived from an EMBL/GenBank/DDBJ whole genome shotgun (WGS) entry which is preliminary data.</text>
</comment>
<evidence type="ECO:0000313" key="6">
    <source>
        <dbReference type="Proteomes" id="UP001595947"/>
    </source>
</evidence>
<proteinExistence type="inferred from homology"/>
<evidence type="ECO:0000256" key="2">
    <source>
        <dbReference type="ARBA" id="ARBA00022857"/>
    </source>
</evidence>
<comment type="similarity">
    <text evidence="1">Belongs to the aldo/keto reductase family.</text>
</comment>
<dbReference type="RefSeq" id="WP_378037124.1">
    <property type="nucleotide sequence ID" value="NZ_JBHSIV010000016.1"/>
</dbReference>
<dbReference type="Proteomes" id="UP001595947">
    <property type="component" value="Unassembled WGS sequence"/>
</dbReference>
<dbReference type="InterPro" id="IPR020471">
    <property type="entry name" value="AKR"/>
</dbReference>
<dbReference type="Gene3D" id="3.20.20.100">
    <property type="entry name" value="NADP-dependent oxidoreductase domain"/>
    <property type="match status" value="1"/>
</dbReference>
<dbReference type="PANTHER" id="PTHR43827:SF3">
    <property type="entry name" value="NADP-DEPENDENT OXIDOREDUCTASE DOMAIN-CONTAINING PROTEIN"/>
    <property type="match status" value="1"/>
</dbReference>
<evidence type="ECO:0000256" key="1">
    <source>
        <dbReference type="ARBA" id="ARBA00007905"/>
    </source>
</evidence>
<organism evidence="5 6">
    <name type="scientific">Actinomycetospora atypica</name>
    <dbReference type="NCBI Taxonomy" id="1290095"/>
    <lineage>
        <taxon>Bacteria</taxon>
        <taxon>Bacillati</taxon>
        <taxon>Actinomycetota</taxon>
        <taxon>Actinomycetes</taxon>
        <taxon>Pseudonocardiales</taxon>
        <taxon>Pseudonocardiaceae</taxon>
        <taxon>Actinomycetospora</taxon>
    </lineage>
</organism>
<dbReference type="PROSITE" id="PS00798">
    <property type="entry name" value="ALDOKETO_REDUCTASE_1"/>
    <property type="match status" value="1"/>
</dbReference>
<dbReference type="PRINTS" id="PR00069">
    <property type="entry name" value="ALDKETRDTASE"/>
</dbReference>
<dbReference type="EMBL" id="JBHSIV010000016">
    <property type="protein sequence ID" value="MFC5063779.1"/>
    <property type="molecule type" value="Genomic_DNA"/>
</dbReference>
<keyword evidence="2" id="KW-0521">NADP</keyword>
<evidence type="ECO:0000256" key="3">
    <source>
        <dbReference type="ARBA" id="ARBA00023002"/>
    </source>
</evidence>
<dbReference type="InterPro" id="IPR023210">
    <property type="entry name" value="NADP_OxRdtase_dom"/>
</dbReference>
<accession>A0ABV9YQY3</accession>
<name>A0ABV9YQY3_9PSEU</name>
<dbReference type="InterPro" id="IPR036812">
    <property type="entry name" value="NAD(P)_OxRdtase_dom_sf"/>
</dbReference>
<evidence type="ECO:0000259" key="4">
    <source>
        <dbReference type="Pfam" id="PF00248"/>
    </source>
</evidence>
<keyword evidence="6" id="KW-1185">Reference proteome</keyword>
<dbReference type="PROSITE" id="PS00062">
    <property type="entry name" value="ALDOKETO_REDUCTASE_2"/>
    <property type="match status" value="1"/>
</dbReference>
<dbReference type="CDD" id="cd19071">
    <property type="entry name" value="AKR_AKR1-5-like"/>
    <property type="match status" value="1"/>
</dbReference>
<keyword evidence="3" id="KW-0560">Oxidoreductase</keyword>
<dbReference type="Pfam" id="PF00248">
    <property type="entry name" value="Aldo_ket_red"/>
    <property type="match status" value="1"/>
</dbReference>